<dbReference type="PATRIC" id="fig|44252.3.peg.3114"/>
<keyword evidence="2" id="KW-1185">Reference proteome</keyword>
<reference evidence="1 2" key="1">
    <citation type="submission" date="2014-04" db="EMBL/GenBank/DDBJ databases">
        <authorList>
            <person name="Bishop-Lilly K.A."/>
            <person name="Broomall S.M."/>
            <person name="Chain P.S."/>
            <person name="Chertkov O."/>
            <person name="Coyne S.R."/>
            <person name="Daligault H.E."/>
            <person name="Davenport K.W."/>
            <person name="Erkkila T."/>
            <person name="Frey K.G."/>
            <person name="Gibbons H.S."/>
            <person name="Gu W."/>
            <person name="Jaissle J."/>
            <person name="Johnson S.L."/>
            <person name="Koroleva G.I."/>
            <person name="Ladner J.T."/>
            <person name="Lo C.-C."/>
            <person name="Minogue T.D."/>
            <person name="Munk C."/>
            <person name="Palacios G.F."/>
            <person name="Redden C.L."/>
            <person name="Rosenzweig C.N."/>
            <person name="Scholz M.B."/>
            <person name="Teshima H."/>
            <person name="Xu Y."/>
        </authorList>
    </citation>
    <scope>NUCLEOTIDE SEQUENCE [LARGE SCALE GENOMIC DNA]</scope>
    <source>
        <strain evidence="1 2">8244</strain>
    </source>
</reference>
<dbReference type="AlphaFoldDB" id="A0A090ZD46"/>
<evidence type="ECO:0000313" key="2">
    <source>
        <dbReference type="Proteomes" id="UP000029278"/>
    </source>
</evidence>
<name>A0A090ZD46_PAEMA</name>
<sequence>MREAWESLKSTYGALGLKHLQAYLNEYTGRRRLRLSGGLPGAEETMRQKLLQMCVAIPAIPYRKLIARQPNQLLAAAA</sequence>
<protein>
    <submittedName>
        <fullName evidence="1">Uncharacterized protein</fullName>
    </submittedName>
</protein>
<dbReference type="Proteomes" id="UP000029278">
    <property type="component" value="Unassembled WGS sequence"/>
</dbReference>
<gene>
    <name evidence="1" type="ORF">DJ90_5099</name>
</gene>
<dbReference type="HOGENOM" id="CLU_165472_0_0_9"/>
<proteinExistence type="predicted"/>
<evidence type="ECO:0000313" key="1">
    <source>
        <dbReference type="EMBL" id="KFN08547.1"/>
    </source>
</evidence>
<dbReference type="EMBL" id="JMQA01000028">
    <property type="protein sequence ID" value="KFN08547.1"/>
    <property type="molecule type" value="Genomic_DNA"/>
</dbReference>
<comment type="caution">
    <text evidence="1">The sequence shown here is derived from an EMBL/GenBank/DDBJ whole genome shotgun (WGS) entry which is preliminary data.</text>
</comment>
<accession>A0A090ZD46</accession>
<organism evidence="1 2">
    <name type="scientific">Paenibacillus macerans</name>
    <name type="common">Bacillus macerans</name>
    <dbReference type="NCBI Taxonomy" id="44252"/>
    <lineage>
        <taxon>Bacteria</taxon>
        <taxon>Bacillati</taxon>
        <taxon>Bacillota</taxon>
        <taxon>Bacilli</taxon>
        <taxon>Bacillales</taxon>
        <taxon>Paenibacillaceae</taxon>
        <taxon>Paenibacillus</taxon>
    </lineage>
</organism>